<dbReference type="EMBL" id="CADCWF010000114">
    <property type="protein sequence ID" value="CAA9551793.1"/>
    <property type="molecule type" value="Genomic_DNA"/>
</dbReference>
<dbReference type="AlphaFoldDB" id="A0A6J4UIX9"/>
<reference evidence="1" key="1">
    <citation type="submission" date="2020-02" db="EMBL/GenBank/DDBJ databases">
        <authorList>
            <person name="Meier V. D."/>
        </authorList>
    </citation>
    <scope>NUCLEOTIDE SEQUENCE</scope>
    <source>
        <strain evidence="1">AVDCRST_MAG59</strain>
    </source>
</reference>
<protein>
    <submittedName>
        <fullName evidence="1">Uncharacterized protein</fullName>
    </submittedName>
</protein>
<name>A0A6J4UIX9_9BACT</name>
<evidence type="ECO:0000313" key="1">
    <source>
        <dbReference type="EMBL" id="CAA9551793.1"/>
    </source>
</evidence>
<sequence>DVGLGVAGHARGRPAGADRWWLGVRRLGTARTAALDGPKRHTTGPGGPTIADAACGEALGSV</sequence>
<feature type="non-terminal residue" evidence="1">
    <location>
        <position position="62"/>
    </location>
</feature>
<gene>
    <name evidence="1" type="ORF">AVDCRST_MAG59-1829</name>
</gene>
<organism evidence="1">
    <name type="scientific">uncultured Thermomicrobiales bacterium</name>
    <dbReference type="NCBI Taxonomy" id="1645740"/>
    <lineage>
        <taxon>Bacteria</taxon>
        <taxon>Pseudomonadati</taxon>
        <taxon>Thermomicrobiota</taxon>
        <taxon>Thermomicrobia</taxon>
        <taxon>Thermomicrobiales</taxon>
        <taxon>environmental samples</taxon>
    </lineage>
</organism>
<accession>A0A6J4UIX9</accession>
<proteinExistence type="predicted"/>
<feature type="non-terminal residue" evidence="1">
    <location>
        <position position="1"/>
    </location>
</feature>